<dbReference type="AlphaFoldDB" id="A0A9P0TEV9"/>
<keyword evidence="2" id="KW-1185">Reference proteome</keyword>
<sequence length="78" mass="8293">MAIREGVRVVATYPVANTIVYCWGRGVLYAPCTGLIDIIPAGRAAGGSSVKSRPSRRALALRVMGMLENQSAGWRASD</sequence>
<name>A0A9P0TEV9_PIEBR</name>
<evidence type="ECO:0000313" key="2">
    <source>
        <dbReference type="Proteomes" id="UP001152562"/>
    </source>
</evidence>
<organism evidence="1 2">
    <name type="scientific">Pieris brassicae</name>
    <name type="common">White butterfly</name>
    <name type="synonym">Large white butterfly</name>
    <dbReference type="NCBI Taxonomy" id="7116"/>
    <lineage>
        <taxon>Eukaryota</taxon>
        <taxon>Metazoa</taxon>
        <taxon>Ecdysozoa</taxon>
        <taxon>Arthropoda</taxon>
        <taxon>Hexapoda</taxon>
        <taxon>Insecta</taxon>
        <taxon>Pterygota</taxon>
        <taxon>Neoptera</taxon>
        <taxon>Endopterygota</taxon>
        <taxon>Lepidoptera</taxon>
        <taxon>Glossata</taxon>
        <taxon>Ditrysia</taxon>
        <taxon>Papilionoidea</taxon>
        <taxon>Pieridae</taxon>
        <taxon>Pierinae</taxon>
        <taxon>Pieris</taxon>
    </lineage>
</organism>
<reference evidence="1" key="1">
    <citation type="submission" date="2022-05" db="EMBL/GenBank/DDBJ databases">
        <authorList>
            <person name="Okamura Y."/>
        </authorList>
    </citation>
    <scope>NUCLEOTIDE SEQUENCE</scope>
</reference>
<proteinExistence type="predicted"/>
<evidence type="ECO:0000313" key="1">
    <source>
        <dbReference type="EMBL" id="CAH4023081.1"/>
    </source>
</evidence>
<comment type="caution">
    <text evidence="1">The sequence shown here is derived from an EMBL/GenBank/DDBJ whole genome shotgun (WGS) entry which is preliminary data.</text>
</comment>
<gene>
    <name evidence="1" type="ORF">PIBRA_LOCUS4115</name>
</gene>
<accession>A0A9P0TEV9</accession>
<dbReference type="EMBL" id="CALOZG010000004">
    <property type="protein sequence ID" value="CAH4023081.1"/>
    <property type="molecule type" value="Genomic_DNA"/>
</dbReference>
<dbReference type="Proteomes" id="UP001152562">
    <property type="component" value="Unassembled WGS sequence"/>
</dbReference>
<protein>
    <submittedName>
        <fullName evidence="1">Uncharacterized protein</fullName>
    </submittedName>
</protein>